<dbReference type="PROSITE" id="PS00099">
    <property type="entry name" value="THIOLASE_3"/>
    <property type="match status" value="1"/>
</dbReference>
<comment type="caution">
    <text evidence="16">The sequence shown here is derived from an EMBL/GenBank/DDBJ whole genome shotgun (WGS) entry which is preliminary data.</text>
</comment>
<evidence type="ECO:0000256" key="11">
    <source>
        <dbReference type="ARBA" id="ARBA00041222"/>
    </source>
</evidence>
<evidence type="ECO:0000256" key="4">
    <source>
        <dbReference type="ARBA" id="ARBA00010982"/>
    </source>
</evidence>
<dbReference type="InterPro" id="IPR020616">
    <property type="entry name" value="Thiolase_N"/>
</dbReference>
<comment type="pathway">
    <text evidence="3">Lipid metabolism.</text>
</comment>
<dbReference type="FunFam" id="3.40.47.10:FF:000010">
    <property type="entry name" value="Acetyl-CoA acetyltransferase (Thiolase)"/>
    <property type="match status" value="1"/>
</dbReference>
<dbReference type="InterPro" id="IPR020613">
    <property type="entry name" value="Thiolase_CS"/>
</dbReference>
<dbReference type="RefSeq" id="WP_016141394.1">
    <property type="nucleotide sequence ID" value="NZ_KB976987.1"/>
</dbReference>
<feature type="active site" description="Proton acceptor" evidence="12">
    <location>
        <position position="386"/>
    </location>
</feature>
<dbReference type="GO" id="GO:0006635">
    <property type="term" value="P:fatty acid beta-oxidation"/>
    <property type="evidence" value="ECO:0007669"/>
    <property type="project" value="TreeGrafter"/>
</dbReference>
<feature type="domain" description="Thiolase N-terminal" evidence="14">
    <location>
        <begin position="5"/>
        <end position="267"/>
    </location>
</feature>
<dbReference type="AlphaFoldDB" id="R8YGU4"/>
<evidence type="ECO:0000256" key="2">
    <source>
        <dbReference type="ARBA" id="ARBA00005071"/>
    </source>
</evidence>
<dbReference type="GO" id="GO:0010124">
    <property type="term" value="P:phenylacetate catabolic process"/>
    <property type="evidence" value="ECO:0007669"/>
    <property type="project" value="TreeGrafter"/>
</dbReference>
<sequence>MLNAYIYDGLRSPFGRHAGELASIRPDDLAATVIQKLLEKTGVPGADIEDVILGDTNQAGEDSRNVARNALLLAGLPVTVPGQTVNRLCASGLGAVIDSARAITCGEGELYIAGGVESMSRAPFVMGKAESAYSRDAKIYDTTIGSRFPNKKIIAQYGGHSMPETGDNVAADFGITREQADLFAAQSQAKYQKAKEEGFFADEITPIEVFQGKKLPPKLVSEDEHPRPSSTVEALTKLKPLFEGGVVTAGNASGINDGAAALLIGSEAAGQKYGLKPMAKILSAAAAGIEPRIMGAGPIEAIKKAVARAGLTLDDMDIIEINEAFASQVLSCLKGLDVDFNDPRVNPNGGAIAVGHPLGASGARLSLTVARELIRRKKKYAVVSLCIGVGQGLAMVIENVS</sequence>
<dbReference type="PIRSF" id="PIRSF000429">
    <property type="entry name" value="Ac-CoA_Ac_transf"/>
    <property type="match status" value="1"/>
</dbReference>
<feature type="active site" description="Proton acceptor" evidence="12">
    <location>
        <position position="356"/>
    </location>
</feature>
<feature type="active site" description="Acyl-thioester intermediate" evidence="12">
    <location>
        <position position="89"/>
    </location>
</feature>
<evidence type="ECO:0000256" key="7">
    <source>
        <dbReference type="ARBA" id="ARBA00022490"/>
    </source>
</evidence>
<keyword evidence="9 13" id="KW-0012">Acyltransferase</keyword>
<dbReference type="InterPro" id="IPR020610">
    <property type="entry name" value="Thiolase_AS"/>
</dbReference>
<dbReference type="SUPFAM" id="SSF53901">
    <property type="entry name" value="Thiolase-like"/>
    <property type="match status" value="2"/>
</dbReference>
<reference evidence="16 17" key="1">
    <citation type="submission" date="2013-02" db="EMBL/GenBank/DDBJ databases">
        <title>The Genome Sequence of Acinetobacter sp. ANC 4050.</title>
        <authorList>
            <consortium name="The Broad Institute Genome Sequencing Platform"/>
            <consortium name="The Broad Institute Genome Sequencing Center for Infectious Disease"/>
            <person name="Cerqueira G."/>
            <person name="Feldgarden M."/>
            <person name="Courvalin P."/>
            <person name="Perichon B."/>
            <person name="Grillot-Courvalin C."/>
            <person name="Clermont D."/>
            <person name="Rocha E."/>
            <person name="Yoon E.-J."/>
            <person name="Nemec A."/>
            <person name="Walker B."/>
            <person name="Young S.K."/>
            <person name="Zeng Q."/>
            <person name="Gargeya S."/>
            <person name="Fitzgerald M."/>
            <person name="Haas B."/>
            <person name="Abouelleil A."/>
            <person name="Alvarado L."/>
            <person name="Arachchi H.M."/>
            <person name="Berlin A.M."/>
            <person name="Chapman S.B."/>
            <person name="Dewar J."/>
            <person name="Goldberg J."/>
            <person name="Griggs A."/>
            <person name="Gujja S."/>
            <person name="Hansen M."/>
            <person name="Howarth C."/>
            <person name="Imamovic A."/>
            <person name="Larimer J."/>
            <person name="McCowan C."/>
            <person name="Murphy C."/>
            <person name="Neiman D."/>
            <person name="Pearson M."/>
            <person name="Priest M."/>
            <person name="Roberts A."/>
            <person name="Saif S."/>
            <person name="Shea T."/>
            <person name="Sisk P."/>
            <person name="Sykes S."/>
            <person name="Wortman J."/>
            <person name="Nusbaum C."/>
            <person name="Birren B."/>
        </authorList>
    </citation>
    <scope>NUCLEOTIDE SEQUENCE [LARGE SCALE GENOMIC DNA]</scope>
    <source>
        <strain evidence="16 17">ANC 4050</strain>
    </source>
</reference>
<evidence type="ECO:0000256" key="5">
    <source>
        <dbReference type="ARBA" id="ARBA00012233"/>
    </source>
</evidence>
<dbReference type="HOGENOM" id="CLU_031026_2_2_6"/>
<dbReference type="Proteomes" id="UP000014024">
    <property type="component" value="Unassembled WGS sequence"/>
</dbReference>
<name>R8YGU4_ACIPI</name>
<dbReference type="PROSITE" id="PS00737">
    <property type="entry name" value="THIOLASE_2"/>
    <property type="match status" value="1"/>
</dbReference>
<keyword evidence="8 13" id="KW-0808">Transferase</keyword>
<evidence type="ECO:0000256" key="3">
    <source>
        <dbReference type="ARBA" id="ARBA00005189"/>
    </source>
</evidence>
<dbReference type="PANTHER" id="PTHR43853:SF2">
    <property type="entry name" value="3-OXOADIPYL-COA_3-OXO-5,6-DEHYDROSUBERYL-COA THIOLASE"/>
    <property type="match status" value="1"/>
</dbReference>
<evidence type="ECO:0000256" key="9">
    <source>
        <dbReference type="ARBA" id="ARBA00023315"/>
    </source>
</evidence>
<dbReference type="EMBL" id="APQM01000007">
    <property type="protein sequence ID" value="EOQ68653.1"/>
    <property type="molecule type" value="Genomic_DNA"/>
</dbReference>
<protein>
    <recommendedName>
        <fullName evidence="6">Beta-ketoadipyl-CoA thiolase</fullName>
        <ecNumber evidence="10">2.3.1.16</ecNumber>
        <ecNumber evidence="5">2.3.1.174</ecNumber>
    </recommendedName>
    <alternativeName>
        <fullName evidence="11">3-oxoadipyl-CoA thiolase</fullName>
    </alternativeName>
</protein>
<organism evidence="16 17">
    <name type="scientific">Acinetobacter pittii ANC 4050</name>
    <dbReference type="NCBI Taxonomy" id="1217691"/>
    <lineage>
        <taxon>Bacteria</taxon>
        <taxon>Pseudomonadati</taxon>
        <taxon>Pseudomonadota</taxon>
        <taxon>Gammaproteobacteria</taxon>
        <taxon>Moraxellales</taxon>
        <taxon>Moraxellaceae</taxon>
        <taxon>Acinetobacter</taxon>
        <taxon>Acinetobacter calcoaceticus/baumannii complex</taxon>
    </lineage>
</organism>
<feature type="domain" description="Thiolase C-terminal" evidence="15">
    <location>
        <begin position="275"/>
        <end position="398"/>
    </location>
</feature>
<dbReference type="Pfam" id="PF02803">
    <property type="entry name" value="Thiolase_C"/>
    <property type="match status" value="1"/>
</dbReference>
<dbReference type="GO" id="GO:0005737">
    <property type="term" value="C:cytoplasm"/>
    <property type="evidence" value="ECO:0007669"/>
    <property type="project" value="UniProtKB-ARBA"/>
</dbReference>
<dbReference type="InterPro" id="IPR050215">
    <property type="entry name" value="Thiolase-like_sf_Thiolase"/>
</dbReference>
<evidence type="ECO:0000256" key="13">
    <source>
        <dbReference type="RuleBase" id="RU003557"/>
    </source>
</evidence>
<dbReference type="NCBIfam" id="TIGR01930">
    <property type="entry name" value="AcCoA-C-Actrans"/>
    <property type="match status" value="1"/>
</dbReference>
<dbReference type="NCBIfam" id="NF006001">
    <property type="entry name" value="PRK08131.1"/>
    <property type="match status" value="1"/>
</dbReference>
<dbReference type="CDD" id="cd00751">
    <property type="entry name" value="thiolase"/>
    <property type="match status" value="1"/>
</dbReference>
<keyword evidence="7" id="KW-0963">Cytoplasm</keyword>
<proteinExistence type="inferred from homology"/>
<dbReference type="Pfam" id="PF00108">
    <property type="entry name" value="Thiolase_N"/>
    <property type="match status" value="1"/>
</dbReference>
<evidence type="ECO:0000256" key="8">
    <source>
        <dbReference type="ARBA" id="ARBA00022679"/>
    </source>
</evidence>
<gene>
    <name evidence="16" type="ORF">F931_01370</name>
</gene>
<dbReference type="PANTHER" id="PTHR43853">
    <property type="entry name" value="3-KETOACYL-COA THIOLASE, PEROXISOMAL"/>
    <property type="match status" value="1"/>
</dbReference>
<dbReference type="InterPro" id="IPR020615">
    <property type="entry name" value="Thiolase_acyl_enz_int_AS"/>
</dbReference>
<comment type="function">
    <text evidence="1">Catalyzes thiolytic cleavage of beta-ketoadipyl-CoA to succinyl-CoA and acetyl-CoA.</text>
</comment>
<dbReference type="OrthoDB" id="9764638at2"/>
<dbReference type="InterPro" id="IPR002155">
    <property type="entry name" value="Thiolase"/>
</dbReference>
<dbReference type="InterPro" id="IPR016039">
    <property type="entry name" value="Thiolase-like"/>
</dbReference>
<dbReference type="InterPro" id="IPR020617">
    <property type="entry name" value="Thiolase_C"/>
</dbReference>
<evidence type="ECO:0000259" key="15">
    <source>
        <dbReference type="Pfam" id="PF02803"/>
    </source>
</evidence>
<evidence type="ECO:0000313" key="16">
    <source>
        <dbReference type="EMBL" id="EOQ68653.1"/>
    </source>
</evidence>
<comment type="similarity">
    <text evidence="4 13">Belongs to the thiolase-like superfamily. Thiolase family.</text>
</comment>
<evidence type="ECO:0000256" key="1">
    <source>
        <dbReference type="ARBA" id="ARBA00003720"/>
    </source>
</evidence>
<dbReference type="PATRIC" id="fig|1217691.3.peg.1355"/>
<accession>R8YGU4</accession>
<dbReference type="GO" id="GO:0033812">
    <property type="term" value="F:3-oxoadipyl-CoA thiolase activity"/>
    <property type="evidence" value="ECO:0007669"/>
    <property type="project" value="UniProtKB-EC"/>
</dbReference>
<evidence type="ECO:0000256" key="6">
    <source>
        <dbReference type="ARBA" id="ARBA00016181"/>
    </source>
</evidence>
<dbReference type="EC" id="2.3.1.16" evidence="10"/>
<dbReference type="EC" id="2.3.1.174" evidence="5"/>
<dbReference type="Gene3D" id="3.40.47.10">
    <property type="match status" value="1"/>
</dbReference>
<dbReference type="PROSITE" id="PS00098">
    <property type="entry name" value="THIOLASE_1"/>
    <property type="match status" value="1"/>
</dbReference>
<evidence type="ECO:0000313" key="17">
    <source>
        <dbReference type="Proteomes" id="UP000014024"/>
    </source>
</evidence>
<evidence type="ECO:0000256" key="10">
    <source>
        <dbReference type="ARBA" id="ARBA00024073"/>
    </source>
</evidence>
<evidence type="ECO:0000259" key="14">
    <source>
        <dbReference type="Pfam" id="PF00108"/>
    </source>
</evidence>
<comment type="pathway">
    <text evidence="2">Aromatic compound metabolism; beta-ketoadipate pathway; acetyl-CoA and succinyl-CoA from 3-oxoadipate: step 2/2.</text>
</comment>
<evidence type="ECO:0000256" key="12">
    <source>
        <dbReference type="PIRSR" id="PIRSR000429-1"/>
    </source>
</evidence>